<sequence length="128" mass="13922">CTPSLYLRARRGAGNERVVTFQVTDISGTVLVLTGSVNVNQVSDWVQVNVMIENLDVMGKIEVLDENNNPRAGQSATLTPSTSVTKLMARVKVVFCGMAIGQGPNNAFMGDVEDFQYIECDAPSRRLL</sequence>
<proteinExistence type="predicted"/>
<organism evidence="1 2">
    <name type="scientific">Batillaria attramentaria</name>
    <dbReference type="NCBI Taxonomy" id="370345"/>
    <lineage>
        <taxon>Eukaryota</taxon>
        <taxon>Metazoa</taxon>
        <taxon>Spiralia</taxon>
        <taxon>Lophotrochozoa</taxon>
        <taxon>Mollusca</taxon>
        <taxon>Gastropoda</taxon>
        <taxon>Caenogastropoda</taxon>
        <taxon>Sorbeoconcha</taxon>
        <taxon>Cerithioidea</taxon>
        <taxon>Batillariidae</taxon>
        <taxon>Batillaria</taxon>
    </lineage>
</organism>
<dbReference type="EMBL" id="JACVVK020000356">
    <property type="protein sequence ID" value="KAK7477204.1"/>
    <property type="molecule type" value="Genomic_DNA"/>
</dbReference>
<keyword evidence="2" id="KW-1185">Reference proteome</keyword>
<dbReference type="AlphaFoldDB" id="A0ABD0JRE5"/>
<gene>
    <name evidence="1" type="ORF">BaRGS_00031589</name>
</gene>
<dbReference type="Proteomes" id="UP001519460">
    <property type="component" value="Unassembled WGS sequence"/>
</dbReference>
<protein>
    <submittedName>
        <fullName evidence="1">Uncharacterized protein</fullName>
    </submittedName>
</protein>
<name>A0ABD0JRE5_9CAEN</name>
<feature type="non-terminal residue" evidence="1">
    <location>
        <position position="1"/>
    </location>
</feature>
<reference evidence="1 2" key="1">
    <citation type="journal article" date="2023" name="Sci. Data">
        <title>Genome assembly of the Korean intertidal mud-creeper Batillaria attramentaria.</title>
        <authorList>
            <person name="Patra A.K."/>
            <person name="Ho P.T."/>
            <person name="Jun S."/>
            <person name="Lee S.J."/>
            <person name="Kim Y."/>
            <person name="Won Y.J."/>
        </authorList>
    </citation>
    <scope>NUCLEOTIDE SEQUENCE [LARGE SCALE GENOMIC DNA]</scope>
    <source>
        <strain evidence="1">Wonlab-2016</strain>
    </source>
</reference>
<evidence type="ECO:0000313" key="1">
    <source>
        <dbReference type="EMBL" id="KAK7477204.1"/>
    </source>
</evidence>
<evidence type="ECO:0000313" key="2">
    <source>
        <dbReference type="Proteomes" id="UP001519460"/>
    </source>
</evidence>
<comment type="caution">
    <text evidence="1">The sequence shown here is derived from an EMBL/GenBank/DDBJ whole genome shotgun (WGS) entry which is preliminary data.</text>
</comment>
<accession>A0ABD0JRE5</accession>